<name>A0ABT9RB22_9ACTN</name>
<accession>A0ABT9RB22</accession>
<evidence type="ECO:0000313" key="2">
    <source>
        <dbReference type="Proteomes" id="UP001230426"/>
    </source>
</evidence>
<protein>
    <submittedName>
        <fullName evidence="1">Uncharacterized protein</fullName>
    </submittedName>
</protein>
<evidence type="ECO:0000313" key="1">
    <source>
        <dbReference type="EMBL" id="MDP9866447.1"/>
    </source>
</evidence>
<comment type="caution">
    <text evidence="1">The sequence shown here is derived from an EMBL/GenBank/DDBJ whole genome shotgun (WGS) entry which is preliminary data.</text>
</comment>
<organism evidence="1 2">
    <name type="scientific">Streptosporangium brasiliense</name>
    <dbReference type="NCBI Taxonomy" id="47480"/>
    <lineage>
        <taxon>Bacteria</taxon>
        <taxon>Bacillati</taxon>
        <taxon>Actinomycetota</taxon>
        <taxon>Actinomycetes</taxon>
        <taxon>Streptosporangiales</taxon>
        <taxon>Streptosporangiaceae</taxon>
        <taxon>Streptosporangium</taxon>
    </lineage>
</organism>
<dbReference type="Proteomes" id="UP001230426">
    <property type="component" value="Unassembled WGS sequence"/>
</dbReference>
<keyword evidence="2" id="KW-1185">Reference proteome</keyword>
<proteinExistence type="predicted"/>
<gene>
    <name evidence="1" type="ORF">J2S55_005713</name>
</gene>
<dbReference type="EMBL" id="JAUSRB010000002">
    <property type="protein sequence ID" value="MDP9866447.1"/>
    <property type="molecule type" value="Genomic_DNA"/>
</dbReference>
<sequence>MRLAGLYALERLAQDNPGHRQTIVNVICAYLRMPYTPPEPAPAPDPERDRTAALRVARRRYQAARAGIAPPQGA</sequence>
<reference evidence="1 2" key="1">
    <citation type="submission" date="2023-07" db="EMBL/GenBank/DDBJ databases">
        <title>Sequencing the genomes of 1000 actinobacteria strains.</title>
        <authorList>
            <person name="Klenk H.-P."/>
        </authorList>
    </citation>
    <scope>NUCLEOTIDE SEQUENCE [LARGE SCALE GENOMIC DNA]</scope>
    <source>
        <strain evidence="1 2">DSM 44109</strain>
    </source>
</reference>